<feature type="non-terminal residue" evidence="2">
    <location>
        <position position="1"/>
    </location>
</feature>
<dbReference type="InterPro" id="IPR036397">
    <property type="entry name" value="RNaseH_sf"/>
</dbReference>
<name>A0A7J9IW15_9ROSI</name>
<dbReference type="GO" id="GO:0003676">
    <property type="term" value="F:nucleic acid binding"/>
    <property type="evidence" value="ECO:0007669"/>
    <property type="project" value="InterPro"/>
</dbReference>
<evidence type="ECO:0000313" key="2">
    <source>
        <dbReference type="EMBL" id="MBA0826332.1"/>
    </source>
</evidence>
<sequence>SGKEIVNFVQSYIKELDGSEKETQKITQKVNKWKHPPDQTVKINFDAAYDERSSQAASGIVVRNREGKALISCSEIHHQIGSAFAAEALACRRTVQIGIEMKWSKIIIEGDSLSIIKKCKENREDKSHIGAYIHDIQQIMSRSRNLMFEYIPRATNRLAHILAKESMKKREEIYLADSVPEYAEFQRVNDNVREPD</sequence>
<dbReference type="EMBL" id="JABFAE010000004">
    <property type="protein sequence ID" value="MBA0826332.1"/>
    <property type="molecule type" value="Genomic_DNA"/>
</dbReference>
<dbReference type="PANTHER" id="PTHR47723">
    <property type="entry name" value="OS05G0353850 PROTEIN"/>
    <property type="match status" value="1"/>
</dbReference>
<comment type="caution">
    <text evidence="2">The sequence shown here is derived from an EMBL/GenBank/DDBJ whole genome shotgun (WGS) entry which is preliminary data.</text>
</comment>
<dbReference type="InterPro" id="IPR012337">
    <property type="entry name" value="RNaseH-like_sf"/>
</dbReference>
<accession>A0A7J9IW15</accession>
<dbReference type="Gene3D" id="3.30.420.10">
    <property type="entry name" value="Ribonuclease H-like superfamily/Ribonuclease H"/>
    <property type="match status" value="1"/>
</dbReference>
<gene>
    <name evidence="2" type="ORF">Goarm_011194</name>
</gene>
<dbReference type="InterPro" id="IPR053151">
    <property type="entry name" value="RNase_H-like"/>
</dbReference>
<evidence type="ECO:0000259" key="1">
    <source>
        <dbReference type="Pfam" id="PF13456"/>
    </source>
</evidence>
<protein>
    <recommendedName>
        <fullName evidence="1">RNase H type-1 domain-containing protein</fullName>
    </recommendedName>
</protein>
<organism evidence="2 3">
    <name type="scientific">Gossypium armourianum</name>
    <dbReference type="NCBI Taxonomy" id="34283"/>
    <lineage>
        <taxon>Eukaryota</taxon>
        <taxon>Viridiplantae</taxon>
        <taxon>Streptophyta</taxon>
        <taxon>Embryophyta</taxon>
        <taxon>Tracheophyta</taxon>
        <taxon>Spermatophyta</taxon>
        <taxon>Magnoliopsida</taxon>
        <taxon>eudicotyledons</taxon>
        <taxon>Gunneridae</taxon>
        <taxon>Pentapetalae</taxon>
        <taxon>rosids</taxon>
        <taxon>malvids</taxon>
        <taxon>Malvales</taxon>
        <taxon>Malvaceae</taxon>
        <taxon>Malvoideae</taxon>
        <taxon>Gossypium</taxon>
    </lineage>
</organism>
<dbReference type="Proteomes" id="UP000593575">
    <property type="component" value="Unassembled WGS sequence"/>
</dbReference>
<dbReference type="GO" id="GO:0004523">
    <property type="term" value="F:RNA-DNA hybrid ribonuclease activity"/>
    <property type="evidence" value="ECO:0007669"/>
    <property type="project" value="InterPro"/>
</dbReference>
<dbReference type="AlphaFoldDB" id="A0A7J9IW15"/>
<evidence type="ECO:0000313" key="3">
    <source>
        <dbReference type="Proteomes" id="UP000593575"/>
    </source>
</evidence>
<reference evidence="2 3" key="1">
    <citation type="journal article" date="2019" name="Genome Biol. Evol.">
        <title>Insights into the evolution of the New World diploid cottons (Gossypium, subgenus Houzingenia) based on genome sequencing.</title>
        <authorList>
            <person name="Grover C.E."/>
            <person name="Arick M.A. 2nd"/>
            <person name="Thrash A."/>
            <person name="Conover J.L."/>
            <person name="Sanders W.S."/>
            <person name="Peterson D.G."/>
            <person name="Frelichowski J.E."/>
            <person name="Scheffler J.A."/>
            <person name="Scheffler B.E."/>
            <person name="Wendel J.F."/>
        </authorList>
    </citation>
    <scope>NUCLEOTIDE SEQUENCE [LARGE SCALE GENOMIC DNA]</scope>
    <source>
        <strain evidence="2">6</strain>
        <tissue evidence="2">Leaf</tissue>
    </source>
</reference>
<dbReference type="InterPro" id="IPR002156">
    <property type="entry name" value="RNaseH_domain"/>
</dbReference>
<dbReference type="PANTHER" id="PTHR47723:SF21">
    <property type="entry name" value="POLYNUCLEOTIDYL TRANSFERASE, RIBONUCLEASE H-LIKE SUPERFAMILY PROTEIN"/>
    <property type="match status" value="1"/>
</dbReference>
<dbReference type="InterPro" id="IPR044730">
    <property type="entry name" value="RNase_H-like_dom_plant"/>
</dbReference>
<dbReference type="CDD" id="cd06222">
    <property type="entry name" value="RNase_H_like"/>
    <property type="match status" value="1"/>
</dbReference>
<proteinExistence type="predicted"/>
<dbReference type="Pfam" id="PF13456">
    <property type="entry name" value="RVT_3"/>
    <property type="match status" value="1"/>
</dbReference>
<dbReference type="SUPFAM" id="SSF53098">
    <property type="entry name" value="Ribonuclease H-like"/>
    <property type="match status" value="1"/>
</dbReference>
<keyword evidence="3" id="KW-1185">Reference proteome</keyword>
<feature type="domain" description="RNase H type-1" evidence="1">
    <location>
        <begin position="44"/>
        <end position="165"/>
    </location>
</feature>